<keyword evidence="4 10" id="KW-0575">Peroxidase</keyword>
<feature type="domain" description="Catalase core" evidence="13">
    <location>
        <begin position="27"/>
        <end position="415"/>
    </location>
</feature>
<evidence type="ECO:0000256" key="4">
    <source>
        <dbReference type="ARBA" id="ARBA00022559"/>
    </source>
</evidence>
<dbReference type="EC" id="1.11.1.6" evidence="3 10"/>
<dbReference type="PANTHER" id="PTHR42821">
    <property type="entry name" value="CATALASE"/>
    <property type="match status" value="1"/>
</dbReference>
<organism evidence="14 15">
    <name type="scientific">Alkalibacillus flavidus</name>
    <dbReference type="NCBI Taxonomy" id="546021"/>
    <lineage>
        <taxon>Bacteria</taxon>
        <taxon>Bacillati</taxon>
        <taxon>Bacillota</taxon>
        <taxon>Bacilli</taxon>
        <taxon>Bacillales</taxon>
        <taxon>Bacillaceae</taxon>
        <taxon>Alkalibacillus</taxon>
    </lineage>
</organism>
<dbReference type="InterPro" id="IPR043156">
    <property type="entry name" value="Catalase_clade2_helical"/>
</dbReference>
<comment type="caution">
    <text evidence="14">The sequence shown here is derived from an EMBL/GenBank/DDBJ whole genome shotgun (WGS) entry which is preliminary data.</text>
</comment>
<evidence type="ECO:0000256" key="11">
    <source>
        <dbReference type="RuleBase" id="RU000498"/>
    </source>
</evidence>
<dbReference type="SUPFAM" id="SSF56634">
    <property type="entry name" value="Heme-dependent catalase-like"/>
    <property type="match status" value="1"/>
</dbReference>
<dbReference type="GO" id="GO:0004096">
    <property type="term" value="F:catalase activity"/>
    <property type="evidence" value="ECO:0007669"/>
    <property type="project" value="UniProtKB-EC"/>
</dbReference>
<comment type="function">
    <text evidence="10">Decomposes hydrogen peroxide into water and oxygen; serves to protect cells from the toxic effects of hydrogen peroxide.</text>
</comment>
<keyword evidence="8 10" id="KW-0408">Iron</keyword>
<dbReference type="PIRSF" id="PIRSF038927">
    <property type="entry name" value="Catalase_clade2"/>
    <property type="match status" value="1"/>
</dbReference>
<feature type="compositionally biased region" description="Basic and acidic residues" evidence="12">
    <location>
        <begin position="1"/>
        <end position="23"/>
    </location>
</feature>
<dbReference type="InterPro" id="IPR010582">
    <property type="entry name" value="Catalase_immune_responsive"/>
</dbReference>
<dbReference type="Gene3D" id="2.40.180.10">
    <property type="entry name" value="Catalase core domain"/>
    <property type="match status" value="1"/>
</dbReference>
<feature type="compositionally biased region" description="Polar residues" evidence="12">
    <location>
        <begin position="409"/>
        <end position="421"/>
    </location>
</feature>
<protein>
    <recommendedName>
        <fullName evidence="3 10">Catalase</fullName>
        <ecNumber evidence="3 10">1.11.1.6</ecNumber>
    </recommendedName>
</protein>
<gene>
    <name evidence="14" type="ORF">ABID56_000317</name>
</gene>
<dbReference type="SMART" id="SM01060">
    <property type="entry name" value="Catalase"/>
    <property type="match status" value="1"/>
</dbReference>
<dbReference type="Gene3D" id="1.20.1370.20">
    <property type="match status" value="1"/>
</dbReference>
<dbReference type="Pfam" id="PF00199">
    <property type="entry name" value="Catalase"/>
    <property type="match status" value="1"/>
</dbReference>
<comment type="similarity">
    <text evidence="2">Belongs to the catalase family. HPII subfamily.</text>
</comment>
<dbReference type="PROSITE" id="PS00438">
    <property type="entry name" value="CATALASE_2"/>
    <property type="match status" value="1"/>
</dbReference>
<dbReference type="RefSeq" id="WP_354218728.1">
    <property type="nucleotide sequence ID" value="NZ_JBEPMX010000001.1"/>
</dbReference>
<feature type="compositionally biased region" description="Polar residues" evidence="12">
    <location>
        <begin position="24"/>
        <end position="41"/>
    </location>
</feature>
<keyword evidence="9 10" id="KW-0376">Hydrogen peroxide</keyword>
<sequence>MSDHKEPNPKEQQLKGFHNHNESEPLTTDQGTKVTDTSKSLTAGERGPTLMEDFHLREKITHFDHERIPERIVHARGFGVHGEFQVYESLNDLTSASFLQDPNQKTPVFVRFSTVVGSRGSADTVRDVRGFATKFYTEDGNFDLVGNNMPIFFIQDAIKFPDVVHAIKPEPDNEVPQASAAHDTFWDWVVQNRESAHMIMWLLSDRGIPRSFRMMEGFGVHTFRLVNADGQTHFVKFHWKPTLGVHSLTWDEAQKLAGTNPDFHRQDLWDAINNGEYPEFELGIQVIKENEQFDFDFDILDPTKLWPEEQVPVRVVGKMTLNRNQDNFFAETEQVAFHIGNVVPGIDFTNDPLLQGRLFSYLDTQLLRLGGPNFHEIPINRPITPVHNNQRDGFHRMTINQGKVAYSPNGLQHNNPQPSSSGEGGFEHHPEHVDGAKVRRQSVSFQDHYSQATLFYNSLSDHEKRHLYKAFHFEVGNVKDPSIKQQVVEMFNHVSHTLAKQIARGVGVKEPEPVHDGANPTPSQALSQANTTYSPKTRKVAILLGEGFEYHEVDQFMNEMMQNGVHVEVIHQTLGEVKSANQEPVMVHQNYATTHPVMYDGLFIPGGQQHIDQLLNHYEANTFVKEIFVHAKTIGASQEGVGLLANNLPESFQTAPEQATDQLFEDLGIITARTNDLSSFSQTFLTALSKHRHWERETIDTKQA</sequence>
<keyword evidence="15" id="KW-1185">Reference proteome</keyword>
<dbReference type="Proteomes" id="UP001549167">
    <property type="component" value="Unassembled WGS sequence"/>
</dbReference>
<feature type="region of interest" description="Disordered" evidence="12">
    <location>
        <begin position="408"/>
        <end position="431"/>
    </location>
</feature>
<dbReference type="PANTHER" id="PTHR42821:SF1">
    <property type="entry name" value="CATALASE-B"/>
    <property type="match status" value="1"/>
</dbReference>
<evidence type="ECO:0000256" key="5">
    <source>
        <dbReference type="ARBA" id="ARBA00022617"/>
    </source>
</evidence>
<keyword evidence="5 10" id="KW-0349">Heme</keyword>
<dbReference type="InterPro" id="IPR011614">
    <property type="entry name" value="Catalase_core"/>
</dbReference>
<dbReference type="InterPro" id="IPR024708">
    <property type="entry name" value="Catalase_AS"/>
</dbReference>
<name>A0ABV2KRM6_9BACI</name>
<dbReference type="PRINTS" id="PR00067">
    <property type="entry name" value="CATALASE"/>
</dbReference>
<dbReference type="Pfam" id="PF18011">
    <property type="entry name" value="Catalase_C"/>
    <property type="match status" value="1"/>
</dbReference>
<proteinExistence type="inferred from homology"/>
<dbReference type="CDD" id="cd03132">
    <property type="entry name" value="GATase1_catalase"/>
    <property type="match status" value="1"/>
</dbReference>
<dbReference type="InterPro" id="IPR018028">
    <property type="entry name" value="Catalase"/>
</dbReference>
<evidence type="ECO:0000256" key="12">
    <source>
        <dbReference type="SAM" id="MobiDB-lite"/>
    </source>
</evidence>
<evidence type="ECO:0000313" key="14">
    <source>
        <dbReference type="EMBL" id="MET3682238.1"/>
    </source>
</evidence>
<accession>A0ABV2KRM6</accession>
<evidence type="ECO:0000313" key="15">
    <source>
        <dbReference type="Proteomes" id="UP001549167"/>
    </source>
</evidence>
<dbReference type="InterPro" id="IPR029062">
    <property type="entry name" value="Class_I_gatase-like"/>
</dbReference>
<dbReference type="InterPro" id="IPR041399">
    <property type="entry name" value="Catalase_large_C"/>
</dbReference>
<evidence type="ECO:0000259" key="13">
    <source>
        <dbReference type="SMART" id="SM01060"/>
    </source>
</evidence>
<dbReference type="InterPro" id="IPR020835">
    <property type="entry name" value="Catalase_sf"/>
</dbReference>
<dbReference type="EMBL" id="JBEPMX010000001">
    <property type="protein sequence ID" value="MET3682238.1"/>
    <property type="molecule type" value="Genomic_DNA"/>
</dbReference>
<dbReference type="PROSITE" id="PS51402">
    <property type="entry name" value="CATALASE_3"/>
    <property type="match status" value="1"/>
</dbReference>
<dbReference type="Gene3D" id="3.40.50.880">
    <property type="match status" value="1"/>
</dbReference>
<dbReference type="PROSITE" id="PS00437">
    <property type="entry name" value="CATALASE_1"/>
    <property type="match status" value="1"/>
</dbReference>
<dbReference type="InterPro" id="IPR024712">
    <property type="entry name" value="Catalase_clade2"/>
</dbReference>
<feature type="region of interest" description="Disordered" evidence="12">
    <location>
        <begin position="1"/>
        <end position="47"/>
    </location>
</feature>
<evidence type="ECO:0000256" key="10">
    <source>
        <dbReference type="PIRNR" id="PIRNR038927"/>
    </source>
</evidence>
<evidence type="ECO:0000256" key="6">
    <source>
        <dbReference type="ARBA" id="ARBA00022723"/>
    </source>
</evidence>
<evidence type="ECO:0000256" key="3">
    <source>
        <dbReference type="ARBA" id="ARBA00012314"/>
    </source>
</evidence>
<evidence type="ECO:0000256" key="8">
    <source>
        <dbReference type="ARBA" id="ARBA00023004"/>
    </source>
</evidence>
<dbReference type="Pfam" id="PF06628">
    <property type="entry name" value="Catalase-rel"/>
    <property type="match status" value="1"/>
</dbReference>
<evidence type="ECO:0000256" key="7">
    <source>
        <dbReference type="ARBA" id="ARBA00023002"/>
    </source>
</evidence>
<evidence type="ECO:0000256" key="2">
    <source>
        <dbReference type="ARBA" id="ARBA00010660"/>
    </source>
</evidence>
<reference evidence="14 15" key="1">
    <citation type="submission" date="2024-06" db="EMBL/GenBank/DDBJ databases">
        <title>Genomic Encyclopedia of Type Strains, Phase IV (KMG-IV): sequencing the most valuable type-strain genomes for metagenomic binning, comparative biology and taxonomic classification.</title>
        <authorList>
            <person name="Goeker M."/>
        </authorList>
    </citation>
    <scope>NUCLEOTIDE SEQUENCE [LARGE SCALE GENOMIC DNA]</scope>
    <source>
        <strain evidence="14 15">DSM 23520</strain>
    </source>
</reference>
<dbReference type="SUPFAM" id="SSF52317">
    <property type="entry name" value="Class I glutamine amidotransferase-like"/>
    <property type="match status" value="1"/>
</dbReference>
<evidence type="ECO:0000256" key="9">
    <source>
        <dbReference type="ARBA" id="ARBA00023324"/>
    </source>
</evidence>
<dbReference type="InterPro" id="IPR002226">
    <property type="entry name" value="Catalase_haem_BS"/>
</dbReference>
<keyword evidence="7 10" id="KW-0560">Oxidoreductase</keyword>
<comment type="cofactor">
    <cofactor evidence="1 10">
        <name>heme</name>
        <dbReference type="ChEBI" id="CHEBI:30413"/>
    </cofactor>
</comment>
<comment type="catalytic activity">
    <reaction evidence="10 11">
        <text>2 H2O2 = O2 + 2 H2O</text>
        <dbReference type="Rhea" id="RHEA:20309"/>
        <dbReference type="ChEBI" id="CHEBI:15377"/>
        <dbReference type="ChEBI" id="CHEBI:15379"/>
        <dbReference type="ChEBI" id="CHEBI:16240"/>
        <dbReference type="EC" id="1.11.1.6"/>
    </reaction>
</comment>
<evidence type="ECO:0000256" key="1">
    <source>
        <dbReference type="ARBA" id="ARBA00001971"/>
    </source>
</evidence>
<keyword evidence="6 10" id="KW-0479">Metal-binding</keyword>